<dbReference type="InterPro" id="IPR015257">
    <property type="entry name" value="Maf1"/>
</dbReference>
<protein>
    <recommendedName>
        <fullName evidence="1">Repressor of RNA polymerase III transcription MAF1</fullName>
    </recommendedName>
</protein>
<keyword evidence="1" id="KW-0678">Repressor</keyword>
<accession>A0A507DVD1</accession>
<proteinExistence type="inferred from homology"/>
<keyword evidence="1" id="KW-0539">Nucleus</keyword>
<name>A0A507DVD1_9FUNG</name>
<dbReference type="GO" id="GO:0000994">
    <property type="term" value="F:RNA polymerase III core binding"/>
    <property type="evidence" value="ECO:0007669"/>
    <property type="project" value="TreeGrafter"/>
</dbReference>
<sequence length="250" mass="28283">MKYLTDFESLENINNQLSCIDTGDCRIFGRVEAYSCKNTDDDKRLKRHVDEKYPAEVPLEIGSWQSPNSPSSPHHGILNDRVTRKTFFYLLATLNAAFPDYDFSDLNPDSFSKVPSSLVANTVNTTLLVHLGIDSAAHAVGAKIWAAIDEAISLSECEMYSFNPDGDEEPDAEEQGNLWSFYYFFTNRRQKRIVFFTARAVSCLAPMQPEEKNAIYLVDDTDRSVEDLRFGADHDTGLSFEQYTMGQLDV</sequence>
<keyword evidence="3" id="KW-1185">Reference proteome</keyword>
<dbReference type="PANTHER" id="PTHR22504">
    <property type="entry name" value="REPRESSOR OF RNA POLYMERASE III TRANSCRIPTION MAF1"/>
    <property type="match status" value="1"/>
</dbReference>
<dbReference type="Gene3D" id="3.40.1000.50">
    <property type="entry name" value="Repressor of RNA polymerase III transcription Maf1"/>
    <property type="match status" value="1"/>
</dbReference>
<evidence type="ECO:0000313" key="2">
    <source>
        <dbReference type="EMBL" id="TPX55155.1"/>
    </source>
</evidence>
<dbReference type="InterPro" id="IPR038564">
    <property type="entry name" value="Maf1_sf"/>
</dbReference>
<evidence type="ECO:0000256" key="1">
    <source>
        <dbReference type="PIRNR" id="PIRNR037240"/>
    </source>
</evidence>
<dbReference type="AlphaFoldDB" id="A0A507DVD1"/>
<dbReference type="Proteomes" id="UP000318582">
    <property type="component" value="Unassembled WGS sequence"/>
</dbReference>
<dbReference type="GO" id="GO:0005634">
    <property type="term" value="C:nucleus"/>
    <property type="evidence" value="ECO:0007669"/>
    <property type="project" value="UniProtKB-SubCell"/>
</dbReference>
<organism evidence="2 3">
    <name type="scientific">Powellomyces hirtus</name>
    <dbReference type="NCBI Taxonomy" id="109895"/>
    <lineage>
        <taxon>Eukaryota</taxon>
        <taxon>Fungi</taxon>
        <taxon>Fungi incertae sedis</taxon>
        <taxon>Chytridiomycota</taxon>
        <taxon>Chytridiomycota incertae sedis</taxon>
        <taxon>Chytridiomycetes</taxon>
        <taxon>Spizellomycetales</taxon>
        <taxon>Powellomycetaceae</taxon>
        <taxon>Powellomyces</taxon>
    </lineage>
</organism>
<comment type="function">
    <text evidence="1">Mediator of diverse signals that repress RNA polymerase III transcription. Inhibits the de novo assembly of TFIIIB onto DNA.</text>
</comment>
<dbReference type="PIRSF" id="PIRSF037240">
    <property type="entry name" value="RNA_polIII_Trep_MAF1"/>
    <property type="match status" value="1"/>
</dbReference>
<dbReference type="GO" id="GO:0016480">
    <property type="term" value="P:negative regulation of transcription by RNA polymerase III"/>
    <property type="evidence" value="ECO:0007669"/>
    <property type="project" value="UniProtKB-UniRule"/>
</dbReference>
<keyword evidence="1" id="KW-0804">Transcription</keyword>
<dbReference type="PANTHER" id="PTHR22504:SF0">
    <property type="entry name" value="REPRESSOR OF RNA POLYMERASE III TRANSCRIPTION MAF1 HOMOLOG"/>
    <property type="match status" value="1"/>
</dbReference>
<comment type="caution">
    <text evidence="2">The sequence shown here is derived from an EMBL/GenBank/DDBJ whole genome shotgun (WGS) entry which is preliminary data.</text>
</comment>
<dbReference type="EMBL" id="QEAQ01000124">
    <property type="protein sequence ID" value="TPX55155.1"/>
    <property type="molecule type" value="Genomic_DNA"/>
</dbReference>
<dbReference type="Pfam" id="PF09174">
    <property type="entry name" value="Maf1"/>
    <property type="match status" value="1"/>
</dbReference>
<evidence type="ECO:0000313" key="3">
    <source>
        <dbReference type="Proteomes" id="UP000318582"/>
    </source>
</evidence>
<keyword evidence="1" id="KW-0805">Transcription regulation</keyword>
<reference evidence="2 3" key="1">
    <citation type="journal article" date="2019" name="Sci. Rep.">
        <title>Comparative genomics of chytrid fungi reveal insights into the obligate biotrophic and pathogenic lifestyle of Synchytrium endobioticum.</title>
        <authorList>
            <person name="van de Vossenberg B.T.L.H."/>
            <person name="Warris S."/>
            <person name="Nguyen H.D.T."/>
            <person name="van Gent-Pelzer M.P.E."/>
            <person name="Joly D.L."/>
            <person name="van de Geest H.C."/>
            <person name="Bonants P.J.M."/>
            <person name="Smith D.S."/>
            <person name="Levesque C.A."/>
            <person name="van der Lee T.A.J."/>
        </authorList>
    </citation>
    <scope>NUCLEOTIDE SEQUENCE [LARGE SCALE GENOMIC DNA]</scope>
    <source>
        <strain evidence="2 3">CBS 809.83</strain>
    </source>
</reference>
<dbReference type="STRING" id="109895.A0A507DVD1"/>
<gene>
    <name evidence="2" type="ORF">PhCBS80983_g05549</name>
</gene>
<comment type="similarity">
    <text evidence="1">Belongs to the MAF1 family.</text>
</comment>
<comment type="subcellular location">
    <subcellularLocation>
        <location evidence="1">Nucleus</location>
    </subcellularLocation>
</comment>